<feature type="transmembrane region" description="Helical" evidence="1">
    <location>
        <begin position="78"/>
        <end position="99"/>
    </location>
</feature>
<feature type="transmembrane region" description="Helical" evidence="1">
    <location>
        <begin position="119"/>
        <end position="140"/>
    </location>
</feature>
<dbReference type="eggNOG" id="ENOG5032IY7">
    <property type="taxonomic scope" value="Bacteria"/>
</dbReference>
<gene>
    <name evidence="2" type="ORF">U729_3003</name>
</gene>
<reference evidence="2 3" key="1">
    <citation type="journal article" date="2015" name="Infect. Genet. Evol.">
        <title>Genomic sequences of six botulinum neurotoxin-producing strains representing three clostridial species illustrate the mobility and diversity of botulinum neurotoxin genes.</title>
        <authorList>
            <person name="Smith T.J."/>
            <person name="Hill K.K."/>
            <person name="Xie G."/>
            <person name="Foley B.T."/>
            <person name="Williamson C.H."/>
            <person name="Foster J.T."/>
            <person name="Johnson S.L."/>
            <person name="Chertkov O."/>
            <person name="Teshima H."/>
            <person name="Gibbons H.S."/>
            <person name="Johnsky L.A."/>
            <person name="Karavis M.A."/>
            <person name="Smith L.A."/>
        </authorList>
    </citation>
    <scope>NUCLEOTIDE SEQUENCE [LARGE SCALE GENOMIC DNA]</scope>
    <source>
        <strain evidence="2 3">Sullivan</strain>
    </source>
</reference>
<dbReference type="HOGENOM" id="CLU_1330012_0_0_9"/>
<keyword evidence="3" id="KW-1185">Reference proteome</keyword>
<evidence type="ECO:0000256" key="1">
    <source>
        <dbReference type="SAM" id="Phobius"/>
    </source>
</evidence>
<dbReference type="PANTHER" id="PTHR41309">
    <property type="entry name" value="MEMBRANE PROTEIN-RELATED"/>
    <property type="match status" value="1"/>
</dbReference>
<dbReference type="InterPro" id="IPR025699">
    <property type="entry name" value="ABC2_memb-like"/>
</dbReference>
<dbReference type="KEGG" id="cbv:U729_3003"/>
<dbReference type="Pfam" id="PF13346">
    <property type="entry name" value="ABC2_membrane_5"/>
    <property type="match status" value="1"/>
</dbReference>
<feature type="transmembrane region" description="Helical" evidence="1">
    <location>
        <begin position="15"/>
        <end position="33"/>
    </location>
</feature>
<name>A0A0A7FZD3_9CLOT</name>
<keyword evidence="1" id="KW-0812">Transmembrane</keyword>
<dbReference type="OrthoDB" id="1938853at2"/>
<dbReference type="RefSeq" id="WP_039316390.1">
    <property type="nucleotide sequence ID" value="NZ_CP006905.1"/>
</dbReference>
<dbReference type="Proteomes" id="UP000030635">
    <property type="component" value="Chromosome"/>
</dbReference>
<feature type="transmembrane region" description="Helical" evidence="1">
    <location>
        <begin position="147"/>
        <end position="164"/>
    </location>
</feature>
<organism evidence="2 3">
    <name type="scientific">Clostridium baratii str. Sullivan</name>
    <dbReference type="NCBI Taxonomy" id="1415775"/>
    <lineage>
        <taxon>Bacteria</taxon>
        <taxon>Bacillati</taxon>
        <taxon>Bacillota</taxon>
        <taxon>Clostridia</taxon>
        <taxon>Eubacteriales</taxon>
        <taxon>Clostridiaceae</taxon>
        <taxon>Clostridium</taxon>
    </lineage>
</organism>
<evidence type="ECO:0000313" key="3">
    <source>
        <dbReference type="Proteomes" id="UP000030635"/>
    </source>
</evidence>
<keyword evidence="1" id="KW-1133">Transmembrane helix</keyword>
<dbReference type="STRING" id="1561.NPD11_35"/>
<accession>A0A0A7FZD3</accession>
<dbReference type="AlphaFoldDB" id="A0A0A7FZD3"/>
<keyword evidence="1" id="KW-0472">Membrane</keyword>
<evidence type="ECO:0000313" key="2">
    <source>
        <dbReference type="EMBL" id="AIY84984.1"/>
    </source>
</evidence>
<dbReference type="PANTHER" id="PTHR41309:SF2">
    <property type="entry name" value="MEMBRANE PROTEIN"/>
    <property type="match status" value="1"/>
</dbReference>
<feature type="transmembrane region" description="Helical" evidence="1">
    <location>
        <begin position="179"/>
        <end position="200"/>
    </location>
</feature>
<protein>
    <submittedName>
        <fullName evidence="2">ABC-2 transporter family protein</fullName>
    </submittedName>
</protein>
<dbReference type="EMBL" id="CP006905">
    <property type="protein sequence ID" value="AIY84984.1"/>
    <property type="molecule type" value="Genomic_DNA"/>
</dbReference>
<proteinExistence type="predicted"/>
<sequence>MVSLLKMEFLVQKKFIKALILILICTIYIFLVSGGSQSIYLISTMIVFVLVLTTIEVEKRSKFNLCINSMPIKKSEYITAKYISALIYIISTNMMFFIIFKGLYIISKNNMFYLDVDSIMLVISAQILYISIIEPIFIFLNHKYYKFANMFVIGGTTFIIGILSEENILMDLLSNTKSITFLCISSIIFILSWIGTNLIYEKRDVK</sequence>